<evidence type="ECO:0000256" key="1">
    <source>
        <dbReference type="ARBA" id="ARBA00006845"/>
    </source>
</evidence>
<keyword evidence="5" id="KW-1185">Reference proteome</keyword>
<name>A0A4R5BDW0_9PSEU</name>
<evidence type="ECO:0000256" key="2">
    <source>
        <dbReference type="SAM" id="MobiDB-lite"/>
    </source>
</evidence>
<gene>
    <name evidence="4" type="ORF">E1202_25325</name>
</gene>
<reference evidence="4 5" key="1">
    <citation type="submission" date="2019-03" db="EMBL/GenBank/DDBJ databases">
        <title>Draft genome sequences of novel Actinobacteria.</title>
        <authorList>
            <person name="Sahin N."/>
            <person name="Ay H."/>
            <person name="Saygin H."/>
        </authorList>
    </citation>
    <scope>NUCLEOTIDE SEQUENCE [LARGE SCALE GENOMIC DNA]</scope>
    <source>
        <strain evidence="4 5">5K548</strain>
    </source>
</reference>
<dbReference type="Gene3D" id="3.30.370.10">
    <property type="entry name" value="Barstar-like"/>
    <property type="match status" value="1"/>
</dbReference>
<dbReference type="InterPro" id="IPR000468">
    <property type="entry name" value="Barstar"/>
</dbReference>
<dbReference type="InterPro" id="IPR035905">
    <property type="entry name" value="Barstar-like_sf"/>
</dbReference>
<evidence type="ECO:0000313" key="4">
    <source>
        <dbReference type="EMBL" id="TDD83443.1"/>
    </source>
</evidence>
<feature type="compositionally biased region" description="Basic and acidic residues" evidence="2">
    <location>
        <begin position="1"/>
        <end position="12"/>
    </location>
</feature>
<accession>A0A4R5BDW0</accession>
<comment type="similarity">
    <text evidence="1">Belongs to the barstar family.</text>
</comment>
<dbReference type="RefSeq" id="WP_132685644.1">
    <property type="nucleotide sequence ID" value="NZ_SMLA01000053.1"/>
</dbReference>
<dbReference type="Pfam" id="PF01337">
    <property type="entry name" value="Barstar"/>
    <property type="match status" value="1"/>
</dbReference>
<dbReference type="SUPFAM" id="SSF52038">
    <property type="entry name" value="Barstar-related"/>
    <property type="match status" value="1"/>
</dbReference>
<dbReference type="EMBL" id="SMLA01000053">
    <property type="protein sequence ID" value="TDD83443.1"/>
    <property type="molecule type" value="Genomic_DNA"/>
</dbReference>
<organism evidence="4 5">
    <name type="scientific">Saccharopolyspora karakumensis</name>
    <dbReference type="NCBI Taxonomy" id="2530386"/>
    <lineage>
        <taxon>Bacteria</taxon>
        <taxon>Bacillati</taxon>
        <taxon>Actinomycetota</taxon>
        <taxon>Actinomycetes</taxon>
        <taxon>Pseudonocardiales</taxon>
        <taxon>Pseudonocardiaceae</taxon>
        <taxon>Saccharopolyspora</taxon>
    </lineage>
</organism>
<evidence type="ECO:0000313" key="5">
    <source>
        <dbReference type="Proteomes" id="UP000294723"/>
    </source>
</evidence>
<feature type="region of interest" description="Disordered" evidence="2">
    <location>
        <begin position="1"/>
        <end position="20"/>
    </location>
</feature>
<feature type="domain" description="Barstar (barnase inhibitor)" evidence="3">
    <location>
        <begin position="52"/>
        <end position="95"/>
    </location>
</feature>
<dbReference type="Proteomes" id="UP000294723">
    <property type="component" value="Unassembled WGS sequence"/>
</dbReference>
<proteinExistence type="inferred from homology"/>
<comment type="caution">
    <text evidence="4">The sequence shown here is derived from an EMBL/GenBank/DDBJ whole genome shotgun (WGS) entry which is preliminary data.</text>
</comment>
<protein>
    <recommendedName>
        <fullName evidence="3">Barstar (barnase inhibitor) domain-containing protein</fullName>
    </recommendedName>
</protein>
<sequence>MAFSWDKMRSPEHSVQGNASPDSWARVMRCSKVALSAAADSLRSDYVEGGGHVVVVNGATCRTAEQLFSVFAATLSFPDYFGHNWDAFDECLSDLLITDDGGLGAEFGDRDGVPARHLVIIIADADRLLDMDQHSGVQRCQFVKSLRFAASGRGGDDLQRGVSLASMTVVFHSLPEAAGVLADWLNDASVSHLSLLEFGD</sequence>
<evidence type="ECO:0000259" key="3">
    <source>
        <dbReference type="Pfam" id="PF01337"/>
    </source>
</evidence>
<dbReference type="AlphaFoldDB" id="A0A4R5BDW0"/>